<name>A0A2W7N0D8_9RHOB</name>
<sequence>MNHVTQMIKNAAVILLATMLLTEIRHRFSKAPLTKGVQLGAMFALAGAVVMNNSVELVQGTRTDPWLAVATLAATFGGPVSAVIMAKALTGLRLSYGGLGAVPGQRASRRWPCSRPWSGGGGKCISGVQPIRPI</sequence>
<dbReference type="EMBL" id="QKZL01000027">
    <property type="protein sequence ID" value="PZX11897.1"/>
    <property type="molecule type" value="Genomic_DNA"/>
</dbReference>
<evidence type="ECO:0000256" key="1">
    <source>
        <dbReference type="SAM" id="Phobius"/>
    </source>
</evidence>
<dbReference type="Proteomes" id="UP000248916">
    <property type="component" value="Unassembled WGS sequence"/>
</dbReference>
<dbReference type="RefSeq" id="WP_146259476.1">
    <property type="nucleotide sequence ID" value="NZ_QKZL01000027.1"/>
</dbReference>
<proteinExistence type="predicted"/>
<keyword evidence="1" id="KW-1133">Transmembrane helix</keyword>
<keyword evidence="1" id="KW-0812">Transmembrane</keyword>
<keyword evidence="3" id="KW-1185">Reference proteome</keyword>
<accession>A0A2W7N0D8</accession>
<evidence type="ECO:0000313" key="3">
    <source>
        <dbReference type="Proteomes" id="UP000248916"/>
    </source>
</evidence>
<dbReference type="AlphaFoldDB" id="A0A2W7N0D8"/>
<feature type="transmembrane region" description="Helical" evidence="1">
    <location>
        <begin position="66"/>
        <end position="86"/>
    </location>
</feature>
<protein>
    <submittedName>
        <fullName evidence="2">Uncharacterized protein</fullName>
    </submittedName>
</protein>
<comment type="caution">
    <text evidence="2">The sequence shown here is derived from an EMBL/GenBank/DDBJ whole genome shotgun (WGS) entry which is preliminary data.</text>
</comment>
<keyword evidence="1" id="KW-0472">Membrane</keyword>
<feature type="transmembrane region" description="Helical" evidence="1">
    <location>
        <begin position="36"/>
        <end position="54"/>
    </location>
</feature>
<gene>
    <name evidence="2" type="ORF">LX81_03773</name>
</gene>
<evidence type="ECO:0000313" key="2">
    <source>
        <dbReference type="EMBL" id="PZX11897.1"/>
    </source>
</evidence>
<reference evidence="2 3" key="1">
    <citation type="submission" date="2018-06" db="EMBL/GenBank/DDBJ databases">
        <title>Genomic Encyclopedia of Archaeal and Bacterial Type Strains, Phase II (KMG-II): from individual species to whole genera.</title>
        <authorList>
            <person name="Goeker M."/>
        </authorList>
    </citation>
    <scope>NUCLEOTIDE SEQUENCE [LARGE SCALE GENOMIC DNA]</scope>
    <source>
        <strain evidence="2 3">DSM 22009</strain>
    </source>
</reference>
<organism evidence="2 3">
    <name type="scientific">Palleronia aestuarii</name>
    <dbReference type="NCBI Taxonomy" id="568105"/>
    <lineage>
        <taxon>Bacteria</taxon>
        <taxon>Pseudomonadati</taxon>
        <taxon>Pseudomonadota</taxon>
        <taxon>Alphaproteobacteria</taxon>
        <taxon>Rhodobacterales</taxon>
        <taxon>Roseobacteraceae</taxon>
        <taxon>Palleronia</taxon>
    </lineage>
</organism>